<evidence type="ECO:0000313" key="2">
    <source>
        <dbReference type="Proteomes" id="UP001596074"/>
    </source>
</evidence>
<name>A0ABW1AF14_9ACTN</name>
<dbReference type="EMBL" id="JBHSON010000103">
    <property type="protein sequence ID" value="MFC5753105.1"/>
    <property type="molecule type" value="Genomic_DNA"/>
</dbReference>
<evidence type="ECO:0000313" key="1">
    <source>
        <dbReference type="EMBL" id="MFC5753105.1"/>
    </source>
</evidence>
<sequence length="42" mass="5000">MSSRRRSCRSEPSTERPWLLEIVMKSVVWLALTVADHWWGNK</sequence>
<accession>A0ABW1AF14</accession>
<gene>
    <name evidence="1" type="ORF">ACFPZN_46465</name>
</gene>
<keyword evidence="2" id="KW-1185">Reference proteome</keyword>
<comment type="caution">
    <text evidence="1">The sequence shown here is derived from an EMBL/GenBank/DDBJ whole genome shotgun (WGS) entry which is preliminary data.</text>
</comment>
<dbReference type="Proteomes" id="UP001596074">
    <property type="component" value="Unassembled WGS sequence"/>
</dbReference>
<proteinExistence type="predicted"/>
<organism evidence="1 2">
    <name type="scientific">Actinomadura rugatobispora</name>
    <dbReference type="NCBI Taxonomy" id="1994"/>
    <lineage>
        <taxon>Bacteria</taxon>
        <taxon>Bacillati</taxon>
        <taxon>Actinomycetota</taxon>
        <taxon>Actinomycetes</taxon>
        <taxon>Streptosporangiales</taxon>
        <taxon>Thermomonosporaceae</taxon>
        <taxon>Actinomadura</taxon>
    </lineage>
</organism>
<protein>
    <submittedName>
        <fullName evidence="1">Uncharacterized protein</fullName>
    </submittedName>
</protein>
<dbReference type="RefSeq" id="WP_378289781.1">
    <property type="nucleotide sequence ID" value="NZ_JBHSON010000103.1"/>
</dbReference>
<reference evidence="2" key="1">
    <citation type="journal article" date="2019" name="Int. J. Syst. Evol. Microbiol.">
        <title>The Global Catalogue of Microorganisms (GCM) 10K type strain sequencing project: providing services to taxonomists for standard genome sequencing and annotation.</title>
        <authorList>
            <consortium name="The Broad Institute Genomics Platform"/>
            <consortium name="The Broad Institute Genome Sequencing Center for Infectious Disease"/>
            <person name="Wu L."/>
            <person name="Ma J."/>
        </authorList>
    </citation>
    <scope>NUCLEOTIDE SEQUENCE [LARGE SCALE GENOMIC DNA]</scope>
    <source>
        <strain evidence="2">KCTC 42087</strain>
    </source>
</reference>